<keyword evidence="4" id="KW-1185">Reference proteome</keyword>
<evidence type="ECO:0008006" key="5">
    <source>
        <dbReference type="Google" id="ProtNLM"/>
    </source>
</evidence>
<dbReference type="Pfam" id="PF21167">
    <property type="entry name" value="DUF6851"/>
    <property type="match status" value="1"/>
</dbReference>
<dbReference type="PANTHER" id="PTHR34599">
    <property type="entry name" value="PEROXIDASE-RELATED"/>
    <property type="match status" value="1"/>
</dbReference>
<evidence type="ECO:0000259" key="2">
    <source>
        <dbReference type="Pfam" id="PF22778"/>
    </source>
</evidence>
<evidence type="ECO:0000313" key="4">
    <source>
        <dbReference type="Proteomes" id="UP001337723"/>
    </source>
</evidence>
<reference evidence="3 4" key="1">
    <citation type="submission" date="2023-01" db="EMBL/GenBank/DDBJ databases">
        <title>Complete genome sequence of Roseicyclus marinus strain Dej080120_10.</title>
        <authorList>
            <person name="Ueki S."/>
            <person name="Maruyama F."/>
        </authorList>
    </citation>
    <scope>NUCLEOTIDE SEQUENCE [LARGE SCALE GENOMIC DNA]</scope>
    <source>
        <strain evidence="3 4">Dej080120_10</strain>
    </source>
</reference>
<dbReference type="AlphaFoldDB" id="A0AA48HI90"/>
<gene>
    <name evidence="3" type="ORF">MACH21_08580</name>
</gene>
<name>A0AA48HI90_9RHOB</name>
<feature type="domain" description="DUF6851" evidence="1">
    <location>
        <begin position="209"/>
        <end position="306"/>
    </location>
</feature>
<organism evidence="3 4">
    <name type="scientific">Roseicyclus marinus</name>
    <dbReference type="NCBI Taxonomy" id="2161673"/>
    <lineage>
        <taxon>Bacteria</taxon>
        <taxon>Pseudomonadati</taxon>
        <taxon>Pseudomonadota</taxon>
        <taxon>Alphaproteobacteria</taxon>
        <taxon>Rhodobacterales</taxon>
        <taxon>Roseobacteraceae</taxon>
        <taxon>Roseicyclus</taxon>
    </lineage>
</organism>
<dbReference type="EMBL" id="AP027266">
    <property type="protein sequence ID" value="BDW84681.1"/>
    <property type="molecule type" value="Genomic_DNA"/>
</dbReference>
<dbReference type="InterPro" id="IPR049283">
    <property type="entry name" value="DUF6851"/>
</dbReference>
<dbReference type="Proteomes" id="UP001337723">
    <property type="component" value="Chromosome"/>
</dbReference>
<evidence type="ECO:0000313" key="3">
    <source>
        <dbReference type="EMBL" id="BDW84681.1"/>
    </source>
</evidence>
<evidence type="ECO:0000259" key="1">
    <source>
        <dbReference type="Pfam" id="PF21167"/>
    </source>
</evidence>
<proteinExistence type="predicted"/>
<dbReference type="Gene3D" id="1.10.606.20">
    <property type="match status" value="2"/>
</dbReference>
<dbReference type="InterPro" id="IPR055161">
    <property type="entry name" value="NapH1-like_2nd"/>
</dbReference>
<feature type="domain" description="Vanadium-dependent haloperoxidase NapH1-like second helical-bundle" evidence="2">
    <location>
        <begin position="494"/>
        <end position="691"/>
    </location>
</feature>
<sequence length="706" mass="76174">MSPRFWLALASDPASPLWGLFKPDASGIDLATLQARLAEALAEDEDLKDRIEEFRDWLEENDIDFDPPAMASRKIKGTAQNDEIDLTSWSTAKVDGRKGEDLVRLGDAFWEADLHVDGEKLVLVDRITGQETSLKRIEQVEIGGHVFSVDALAASIEEGKTPLVFSDGLARMKVNTTDPTPSVLWDQIVQNLVIETQFGPTNAARVYSILHTAIYDAYAAHDGQALRVSFDVAGDNIEVQDADPRSVEEAMHHAGYTVLATLFPDHRGMLDMVMQDRLGIDPGDADSDAALIGQDAARDAMALRLQEQARVAQDPAARYTPQNPNPDQVLVMDAWTPEWRDTPAGRELQKFLSPEFPLLEPFALPENPDGTTDFAAIRPAAPEPFFLPGFAEAQIDIPTRTLTLATPATIGGVDYPAGARIAVTRDLVGEVINPGFITQAEQLIDISANLSVQDRAIAEFWEDGPGTSYPPGTMMTLAQIVSTRDGHDVATDAQLFLAMGNAMLDAAIAAWDAKVVYDYARPVQAIRDLGELGLIGRPGVDALTNEAGYVIDAFAGYDPDTGAGLGTQTILARNFVTYQSPTGDFSPPFAEYVSGHSTFSGAAAAVLESFTGDTAFGVGTILPAKGSDFDPTFPENSLTLYWPDFDTAAQEAGMSRLYGGIHFQDGNTAGLELGTQVGEYAVDAASQFANGTASELDRPFSEWMFG</sequence>
<dbReference type="KEGG" id="rmai:MACH21_08580"/>
<accession>A0AA48HI90</accession>
<dbReference type="SUPFAM" id="SSF48317">
    <property type="entry name" value="Acid phosphatase/Vanadium-dependent haloperoxidase"/>
    <property type="match status" value="1"/>
</dbReference>
<dbReference type="InterPro" id="IPR052559">
    <property type="entry name" value="V-haloperoxidase"/>
</dbReference>
<dbReference type="RefSeq" id="WP_338274741.1">
    <property type="nucleotide sequence ID" value="NZ_AP027266.1"/>
</dbReference>
<dbReference type="Pfam" id="PF22778">
    <property type="entry name" value="VCPO_2nd"/>
    <property type="match status" value="1"/>
</dbReference>
<dbReference type="CDD" id="cd03398">
    <property type="entry name" value="PAP2_haloperoxidase"/>
    <property type="match status" value="1"/>
</dbReference>
<dbReference type="InterPro" id="IPR036938">
    <property type="entry name" value="PAP2/HPO_sf"/>
</dbReference>
<protein>
    <recommendedName>
        <fullName evidence="5">PAP2 superfamily protein</fullName>
    </recommendedName>
</protein>
<dbReference type="PANTHER" id="PTHR34599:SF2">
    <property type="entry name" value="TRAF-TYPE DOMAIN-CONTAINING PROTEIN"/>
    <property type="match status" value="1"/>
</dbReference>